<accession>A0A495QUC4</accession>
<dbReference type="EMBL" id="RBWU01000002">
    <property type="protein sequence ID" value="RKS77031.1"/>
    <property type="molecule type" value="Genomic_DNA"/>
</dbReference>
<sequence length="112" mass="12545">MKPHAVRGHLDAMILAVIEHEPRHGYAIMEALHRRSGGVVDLPAGTIYPALRRLERVGHVRSAWSNVAGRDRRTYTLTSEGRRALAKERESWRSLAGAMEGILGNELRTRPT</sequence>
<dbReference type="SUPFAM" id="SSF46785">
    <property type="entry name" value="Winged helix' DNA-binding domain"/>
    <property type="match status" value="1"/>
</dbReference>
<dbReference type="AlphaFoldDB" id="A0A495QUC4"/>
<dbReference type="RefSeq" id="WP_121434275.1">
    <property type="nucleotide sequence ID" value="NZ_RBWU01000002.1"/>
</dbReference>
<gene>
    <name evidence="2" type="ORF">BZB76_2400</name>
</gene>
<reference evidence="2 3" key="1">
    <citation type="submission" date="2018-10" db="EMBL/GenBank/DDBJ databases">
        <title>Genomic Encyclopedia of Archaeal and Bacterial Type Strains, Phase II (KMG-II): from individual species to whole genera.</title>
        <authorList>
            <person name="Goeker M."/>
        </authorList>
    </citation>
    <scope>NUCLEOTIDE SEQUENCE [LARGE SCALE GENOMIC DNA]</scope>
    <source>
        <strain evidence="2 3">DSM 43383</strain>
    </source>
</reference>
<dbReference type="Gene3D" id="1.10.10.10">
    <property type="entry name" value="Winged helix-like DNA-binding domain superfamily/Winged helix DNA-binding domain"/>
    <property type="match status" value="1"/>
</dbReference>
<evidence type="ECO:0000259" key="1">
    <source>
        <dbReference type="Pfam" id="PF03551"/>
    </source>
</evidence>
<evidence type="ECO:0000313" key="3">
    <source>
        <dbReference type="Proteomes" id="UP000274601"/>
    </source>
</evidence>
<dbReference type="InterPro" id="IPR036390">
    <property type="entry name" value="WH_DNA-bd_sf"/>
</dbReference>
<dbReference type="OrthoDB" id="122286at2"/>
<name>A0A495QUC4_9ACTN</name>
<evidence type="ECO:0000313" key="2">
    <source>
        <dbReference type="EMBL" id="RKS77031.1"/>
    </source>
</evidence>
<organism evidence="2 3">
    <name type="scientific">Actinomadura pelletieri DSM 43383</name>
    <dbReference type="NCBI Taxonomy" id="1120940"/>
    <lineage>
        <taxon>Bacteria</taxon>
        <taxon>Bacillati</taxon>
        <taxon>Actinomycetota</taxon>
        <taxon>Actinomycetes</taxon>
        <taxon>Streptosporangiales</taxon>
        <taxon>Thermomonosporaceae</taxon>
        <taxon>Actinomadura</taxon>
    </lineage>
</organism>
<keyword evidence="3" id="KW-1185">Reference proteome</keyword>
<dbReference type="InterPro" id="IPR036388">
    <property type="entry name" value="WH-like_DNA-bd_sf"/>
</dbReference>
<dbReference type="GO" id="GO:0003677">
    <property type="term" value="F:DNA binding"/>
    <property type="evidence" value="ECO:0007669"/>
    <property type="project" value="UniProtKB-KW"/>
</dbReference>
<dbReference type="InterPro" id="IPR005149">
    <property type="entry name" value="Tscrpt_reg_PadR_N"/>
</dbReference>
<dbReference type="Pfam" id="PF03551">
    <property type="entry name" value="PadR"/>
    <property type="match status" value="1"/>
</dbReference>
<protein>
    <submittedName>
        <fullName evidence="2">DNA-binding PadR family transcriptional regulator</fullName>
    </submittedName>
</protein>
<proteinExistence type="predicted"/>
<dbReference type="PANTHER" id="PTHR43252">
    <property type="entry name" value="TRANSCRIPTIONAL REGULATOR YQJI"/>
    <property type="match status" value="1"/>
</dbReference>
<dbReference type="Proteomes" id="UP000274601">
    <property type="component" value="Unassembled WGS sequence"/>
</dbReference>
<feature type="domain" description="Transcription regulator PadR N-terminal" evidence="1">
    <location>
        <begin position="14"/>
        <end position="87"/>
    </location>
</feature>
<dbReference type="PANTHER" id="PTHR43252:SF7">
    <property type="entry name" value="TRANSCRIPTIONAL REGULATOR YQJI"/>
    <property type="match status" value="1"/>
</dbReference>
<keyword evidence="2" id="KW-0238">DNA-binding</keyword>
<comment type="caution">
    <text evidence="2">The sequence shown here is derived from an EMBL/GenBank/DDBJ whole genome shotgun (WGS) entry which is preliminary data.</text>
</comment>